<dbReference type="Pfam" id="PF05705">
    <property type="entry name" value="DUF829"/>
    <property type="match status" value="1"/>
</dbReference>
<evidence type="ECO:0000313" key="2">
    <source>
        <dbReference type="Proteomes" id="UP000653305"/>
    </source>
</evidence>
<name>A0A830CX82_9LAMI</name>
<sequence>MFFSARWKTLSAGISPQGGPSNGEHNGIVVGDGGPEIAVVMLGWLGAKPKHLRRYVELYNDKGIHAVTFCGLGDGCAGHLIWGKSWRRGFRGCRMSWRYGAILDNLKDRQDLLGKIKGCIVDSGGDPNIDPKKNQWEEFLVAKFQSGLDSTFWPVRDNLLSSEAIPALSNALSRVLRVATGCPESNPSTPSENSAMAICSHWSSRGRCGGRGREVDSSKGSLSCVHCGRSNHASEKCWAKFGKPEWANAISDDRGTPPLVFDMISVSRAEYAKLLDKSSATAAASSSGEIVWAAGFTTALLKKSSSATYPLTETGQEVDKDRFWALEESALLSSALSL</sequence>
<evidence type="ECO:0000313" key="1">
    <source>
        <dbReference type="EMBL" id="GFP99655.1"/>
    </source>
</evidence>
<gene>
    <name evidence="1" type="ORF">PHJA_002109600</name>
</gene>
<accession>A0A830CX82</accession>
<keyword evidence="2" id="KW-1185">Reference proteome</keyword>
<dbReference type="OrthoDB" id="77878at2759"/>
<dbReference type="EMBL" id="BMAC01000584">
    <property type="protein sequence ID" value="GFP99655.1"/>
    <property type="molecule type" value="Genomic_DNA"/>
</dbReference>
<organism evidence="1 2">
    <name type="scientific">Phtheirospermum japonicum</name>
    <dbReference type="NCBI Taxonomy" id="374723"/>
    <lineage>
        <taxon>Eukaryota</taxon>
        <taxon>Viridiplantae</taxon>
        <taxon>Streptophyta</taxon>
        <taxon>Embryophyta</taxon>
        <taxon>Tracheophyta</taxon>
        <taxon>Spermatophyta</taxon>
        <taxon>Magnoliopsida</taxon>
        <taxon>eudicotyledons</taxon>
        <taxon>Gunneridae</taxon>
        <taxon>Pentapetalae</taxon>
        <taxon>asterids</taxon>
        <taxon>lamiids</taxon>
        <taxon>Lamiales</taxon>
        <taxon>Orobanchaceae</taxon>
        <taxon>Orobanchaceae incertae sedis</taxon>
        <taxon>Phtheirospermum</taxon>
    </lineage>
</organism>
<protein>
    <submittedName>
        <fullName evidence="1">Uncharacterized protein</fullName>
    </submittedName>
</protein>
<dbReference type="PANTHER" id="PTHR12265">
    <property type="entry name" value="TRANSMEMBRANE PROTEIN 53"/>
    <property type="match status" value="1"/>
</dbReference>
<comment type="caution">
    <text evidence="1">The sequence shown here is derived from an EMBL/GenBank/DDBJ whole genome shotgun (WGS) entry which is preliminary data.</text>
</comment>
<proteinExistence type="predicted"/>
<dbReference type="AlphaFoldDB" id="A0A830CX82"/>
<reference evidence="1" key="1">
    <citation type="submission" date="2020-07" db="EMBL/GenBank/DDBJ databases">
        <title>Ethylene signaling mediates host invasion by parasitic plants.</title>
        <authorList>
            <person name="Yoshida S."/>
        </authorList>
    </citation>
    <scope>NUCLEOTIDE SEQUENCE</scope>
    <source>
        <strain evidence="1">Okayama</strain>
    </source>
</reference>
<dbReference type="Proteomes" id="UP000653305">
    <property type="component" value="Unassembled WGS sequence"/>
</dbReference>
<dbReference type="PANTHER" id="PTHR12265:SF11">
    <property type="entry name" value="ALPHA_BETA-HYDROLASES SUPERFAMILY PROTEIN"/>
    <property type="match status" value="1"/>
</dbReference>
<dbReference type="InterPro" id="IPR008547">
    <property type="entry name" value="DUF829_TMEM53"/>
</dbReference>